<evidence type="ECO:0000313" key="2">
    <source>
        <dbReference type="Proteomes" id="UP000288805"/>
    </source>
</evidence>
<reference evidence="1 2" key="1">
    <citation type="journal article" date="2018" name="PLoS Genet.">
        <title>Population sequencing reveals clonal diversity and ancestral inbreeding in the grapevine cultivar Chardonnay.</title>
        <authorList>
            <person name="Roach M.J."/>
            <person name="Johnson D.L."/>
            <person name="Bohlmann J."/>
            <person name="van Vuuren H.J."/>
            <person name="Jones S.J."/>
            <person name="Pretorius I.S."/>
            <person name="Schmidt S.A."/>
            <person name="Borneman A.R."/>
        </authorList>
    </citation>
    <scope>NUCLEOTIDE SEQUENCE [LARGE SCALE GENOMIC DNA]</scope>
    <source>
        <strain evidence="2">cv. Chardonnay</strain>
        <tissue evidence="1">Leaf</tissue>
    </source>
</reference>
<dbReference type="PANTHER" id="PTHR33116">
    <property type="entry name" value="REVERSE TRANSCRIPTASE ZINC-BINDING DOMAIN-CONTAINING PROTEIN-RELATED-RELATED"/>
    <property type="match status" value="1"/>
</dbReference>
<evidence type="ECO:0000313" key="1">
    <source>
        <dbReference type="EMBL" id="RVW42689.1"/>
    </source>
</evidence>
<dbReference type="AlphaFoldDB" id="A0A438E4T6"/>
<comment type="caution">
    <text evidence="1">The sequence shown here is derived from an EMBL/GenBank/DDBJ whole genome shotgun (WGS) entry which is preliminary data.</text>
</comment>
<sequence>MYEPKSEATSPEEGSLPTTYLGLPLGAPYKSTRVWDSIEERFRKRLSLWKRQYLSKGGRLTLLKNTLSSLPTYFLSQFVIPKRVCTRLEKIQRDFLWGGGALENKPHLVSWKVICAAKKDGGLGIRNLAIFNKALLGKWLWRFANENESLWKQISLAIRNGWESFRSHSRFFVGDGTRVKFWKDLWCENQSLEEAFPTLFNLSVNKDSWVAEAWEEDGVGGSWAPRFNRHLNDWEVGKVGSLLGKLLPMTIRRGASKPPSWPELFGRLGSQLELASLVGRRLGVGQNAMAFDSLPLWGAMGDALLCEKEPPGLAWFFCGQEKRESLESGPPLPDVDHLERKE</sequence>
<name>A0A438E4T6_VITVI</name>
<accession>A0A438E4T6</accession>
<dbReference type="PANTHER" id="PTHR33116:SF78">
    <property type="entry name" value="OS12G0587133 PROTEIN"/>
    <property type="match status" value="1"/>
</dbReference>
<proteinExistence type="predicted"/>
<dbReference type="Proteomes" id="UP000288805">
    <property type="component" value="Unassembled WGS sequence"/>
</dbReference>
<protein>
    <submittedName>
        <fullName evidence="1">Putative ribonuclease H protein</fullName>
    </submittedName>
</protein>
<organism evidence="1 2">
    <name type="scientific">Vitis vinifera</name>
    <name type="common">Grape</name>
    <dbReference type="NCBI Taxonomy" id="29760"/>
    <lineage>
        <taxon>Eukaryota</taxon>
        <taxon>Viridiplantae</taxon>
        <taxon>Streptophyta</taxon>
        <taxon>Embryophyta</taxon>
        <taxon>Tracheophyta</taxon>
        <taxon>Spermatophyta</taxon>
        <taxon>Magnoliopsida</taxon>
        <taxon>eudicotyledons</taxon>
        <taxon>Gunneridae</taxon>
        <taxon>Pentapetalae</taxon>
        <taxon>rosids</taxon>
        <taxon>Vitales</taxon>
        <taxon>Vitaceae</taxon>
        <taxon>Viteae</taxon>
        <taxon>Vitis</taxon>
    </lineage>
</organism>
<dbReference type="EMBL" id="QGNW01001396">
    <property type="protein sequence ID" value="RVW42689.1"/>
    <property type="molecule type" value="Genomic_DNA"/>
</dbReference>
<gene>
    <name evidence="1" type="primary">VvCHDh000004_983</name>
    <name evidence="1" type="ORF">CK203_103891</name>
</gene>